<comment type="caution">
    <text evidence="1">The sequence shown here is derived from an EMBL/GenBank/DDBJ whole genome shotgun (WGS) entry which is preliminary data.</text>
</comment>
<reference evidence="1" key="1">
    <citation type="journal article" date="2023" name="Mol. Phylogenet. Evol.">
        <title>Genome-scale phylogeny and comparative genomics of the fungal order Sordariales.</title>
        <authorList>
            <person name="Hensen N."/>
            <person name="Bonometti L."/>
            <person name="Westerberg I."/>
            <person name="Brannstrom I.O."/>
            <person name="Guillou S."/>
            <person name="Cros-Aarteil S."/>
            <person name="Calhoun S."/>
            <person name="Haridas S."/>
            <person name="Kuo A."/>
            <person name="Mondo S."/>
            <person name="Pangilinan J."/>
            <person name="Riley R."/>
            <person name="LaButti K."/>
            <person name="Andreopoulos B."/>
            <person name="Lipzen A."/>
            <person name="Chen C."/>
            <person name="Yan M."/>
            <person name="Daum C."/>
            <person name="Ng V."/>
            <person name="Clum A."/>
            <person name="Steindorff A."/>
            <person name="Ohm R.A."/>
            <person name="Martin F."/>
            <person name="Silar P."/>
            <person name="Natvig D.O."/>
            <person name="Lalanne C."/>
            <person name="Gautier V."/>
            <person name="Ament-Velasquez S.L."/>
            <person name="Kruys A."/>
            <person name="Hutchinson M.I."/>
            <person name="Powell A.J."/>
            <person name="Barry K."/>
            <person name="Miller A.N."/>
            <person name="Grigoriev I.V."/>
            <person name="Debuchy R."/>
            <person name="Gladieux P."/>
            <person name="Hiltunen Thoren M."/>
            <person name="Johannesson H."/>
        </authorList>
    </citation>
    <scope>NUCLEOTIDE SEQUENCE</scope>
    <source>
        <strain evidence="1">PSN309</strain>
    </source>
</reference>
<evidence type="ECO:0000313" key="2">
    <source>
        <dbReference type="Proteomes" id="UP001302126"/>
    </source>
</evidence>
<dbReference type="InterPro" id="IPR018531">
    <property type="entry name" value="DUF1993"/>
</dbReference>
<dbReference type="Proteomes" id="UP001302126">
    <property type="component" value="Unassembled WGS sequence"/>
</dbReference>
<proteinExistence type="predicted"/>
<sequence length="162" mass="17274">MTAPITVFDVSINLHLRGLRTVHALLTKASSHPAAATLPSAKFHQDTASLAFHVKSCTNLAASGFALLTGTEEESAVWEEKKTLEELIAQVDKTIAKLEGGGGATKPMSTDLEGIEGKELTVTIPNFMFHLGMVYSVLRSQGVEVGKLDYLMPFMAGVAPGF</sequence>
<evidence type="ECO:0000313" key="1">
    <source>
        <dbReference type="EMBL" id="KAK4187884.1"/>
    </source>
</evidence>
<dbReference type="Gene3D" id="1.20.120.450">
    <property type="entry name" value="dinb family like domain"/>
    <property type="match status" value="1"/>
</dbReference>
<evidence type="ECO:0008006" key="3">
    <source>
        <dbReference type="Google" id="ProtNLM"/>
    </source>
</evidence>
<gene>
    <name evidence="1" type="ORF">QBC35DRAFT_451753</name>
</gene>
<dbReference type="InterPro" id="IPR034660">
    <property type="entry name" value="DinB/YfiT-like"/>
</dbReference>
<dbReference type="PANTHER" id="PTHR36922">
    <property type="entry name" value="BLL2446 PROTEIN"/>
    <property type="match status" value="1"/>
</dbReference>
<dbReference type="AlphaFoldDB" id="A0AAN7AII9"/>
<name>A0AAN7AII9_9PEZI</name>
<organism evidence="1 2">
    <name type="scientific">Podospora australis</name>
    <dbReference type="NCBI Taxonomy" id="1536484"/>
    <lineage>
        <taxon>Eukaryota</taxon>
        <taxon>Fungi</taxon>
        <taxon>Dikarya</taxon>
        <taxon>Ascomycota</taxon>
        <taxon>Pezizomycotina</taxon>
        <taxon>Sordariomycetes</taxon>
        <taxon>Sordariomycetidae</taxon>
        <taxon>Sordariales</taxon>
        <taxon>Podosporaceae</taxon>
        <taxon>Podospora</taxon>
    </lineage>
</organism>
<dbReference type="PANTHER" id="PTHR36922:SF1">
    <property type="entry name" value="DUF1993 DOMAIN-CONTAINING PROTEIN"/>
    <property type="match status" value="1"/>
</dbReference>
<dbReference type="SUPFAM" id="SSF109854">
    <property type="entry name" value="DinB/YfiT-like putative metalloenzymes"/>
    <property type="match status" value="1"/>
</dbReference>
<protein>
    <recommendedName>
        <fullName evidence="3">DUF1993 domain-containing protein</fullName>
    </recommendedName>
</protein>
<dbReference type="EMBL" id="MU864395">
    <property type="protein sequence ID" value="KAK4187884.1"/>
    <property type="molecule type" value="Genomic_DNA"/>
</dbReference>
<dbReference type="Pfam" id="PF09351">
    <property type="entry name" value="DUF1993"/>
    <property type="match status" value="1"/>
</dbReference>
<accession>A0AAN7AII9</accession>
<reference evidence="1" key="2">
    <citation type="submission" date="2023-05" db="EMBL/GenBank/DDBJ databases">
        <authorList>
            <consortium name="Lawrence Berkeley National Laboratory"/>
            <person name="Steindorff A."/>
            <person name="Hensen N."/>
            <person name="Bonometti L."/>
            <person name="Westerberg I."/>
            <person name="Brannstrom I.O."/>
            <person name="Guillou S."/>
            <person name="Cros-Aarteil S."/>
            <person name="Calhoun S."/>
            <person name="Haridas S."/>
            <person name="Kuo A."/>
            <person name="Mondo S."/>
            <person name="Pangilinan J."/>
            <person name="Riley R."/>
            <person name="Labutti K."/>
            <person name="Andreopoulos B."/>
            <person name="Lipzen A."/>
            <person name="Chen C."/>
            <person name="Yanf M."/>
            <person name="Daum C."/>
            <person name="Ng V."/>
            <person name="Clum A."/>
            <person name="Ohm R."/>
            <person name="Martin F."/>
            <person name="Silar P."/>
            <person name="Natvig D."/>
            <person name="Lalanne C."/>
            <person name="Gautier V."/>
            <person name="Ament-Velasquez S.L."/>
            <person name="Kruys A."/>
            <person name="Hutchinson M.I."/>
            <person name="Powell A.J."/>
            <person name="Barry K."/>
            <person name="Miller A.N."/>
            <person name="Grigoriev I.V."/>
            <person name="Debuchy R."/>
            <person name="Gladieux P."/>
            <person name="Thoren M.H."/>
            <person name="Johannesson H."/>
        </authorList>
    </citation>
    <scope>NUCLEOTIDE SEQUENCE</scope>
    <source>
        <strain evidence="1">PSN309</strain>
    </source>
</reference>
<keyword evidence="2" id="KW-1185">Reference proteome</keyword>